<name>A0ABD1KZA8_9TELE</name>
<keyword evidence="2" id="KW-0812">Transmembrane</keyword>
<evidence type="ECO:0000313" key="5">
    <source>
        <dbReference type="Proteomes" id="UP001591681"/>
    </source>
</evidence>
<dbReference type="AlphaFoldDB" id="A0ABD1KZA8"/>
<comment type="caution">
    <text evidence="4">The sequence shown here is derived from an EMBL/GenBank/DDBJ whole genome shotgun (WGS) entry which is preliminary data.</text>
</comment>
<feature type="transmembrane region" description="Helical" evidence="2">
    <location>
        <begin position="165"/>
        <end position="189"/>
    </location>
</feature>
<dbReference type="SUPFAM" id="SSF48726">
    <property type="entry name" value="Immunoglobulin"/>
    <property type="match status" value="1"/>
</dbReference>
<evidence type="ECO:0008006" key="6">
    <source>
        <dbReference type="Google" id="ProtNLM"/>
    </source>
</evidence>
<dbReference type="InterPro" id="IPR013783">
    <property type="entry name" value="Ig-like_fold"/>
</dbReference>
<proteinExistence type="predicted"/>
<keyword evidence="3" id="KW-0732">Signal</keyword>
<feature type="chain" id="PRO_5044890059" description="Immunoglobulin subtype domain-containing protein" evidence="3">
    <location>
        <begin position="18"/>
        <end position="270"/>
    </location>
</feature>
<feature type="signal peptide" evidence="3">
    <location>
        <begin position="1"/>
        <end position="17"/>
    </location>
</feature>
<accession>A0ABD1KZA8</accession>
<evidence type="ECO:0000313" key="4">
    <source>
        <dbReference type="EMBL" id="KAL2104043.1"/>
    </source>
</evidence>
<evidence type="ECO:0000256" key="2">
    <source>
        <dbReference type="SAM" id="Phobius"/>
    </source>
</evidence>
<keyword evidence="2" id="KW-1133">Transmembrane helix</keyword>
<evidence type="ECO:0000256" key="3">
    <source>
        <dbReference type="SAM" id="SignalP"/>
    </source>
</evidence>
<dbReference type="Proteomes" id="UP001591681">
    <property type="component" value="Unassembled WGS sequence"/>
</dbReference>
<dbReference type="InterPro" id="IPR036179">
    <property type="entry name" value="Ig-like_dom_sf"/>
</dbReference>
<organism evidence="4 5">
    <name type="scientific">Coilia grayii</name>
    <name type="common">Gray's grenadier anchovy</name>
    <dbReference type="NCBI Taxonomy" id="363190"/>
    <lineage>
        <taxon>Eukaryota</taxon>
        <taxon>Metazoa</taxon>
        <taxon>Chordata</taxon>
        <taxon>Craniata</taxon>
        <taxon>Vertebrata</taxon>
        <taxon>Euteleostomi</taxon>
        <taxon>Actinopterygii</taxon>
        <taxon>Neopterygii</taxon>
        <taxon>Teleostei</taxon>
        <taxon>Clupei</taxon>
        <taxon>Clupeiformes</taxon>
        <taxon>Clupeoidei</taxon>
        <taxon>Engraulidae</taxon>
        <taxon>Coilinae</taxon>
        <taxon>Coilia</taxon>
    </lineage>
</organism>
<dbReference type="Gene3D" id="2.60.40.10">
    <property type="entry name" value="Immunoglobulins"/>
    <property type="match status" value="1"/>
</dbReference>
<sequence>MRLLLTLLFCLKYGSYSARGQQSDVLGQVRLQLYFDPFYNRFDKACCKFSPSGCLVFLDNRGYVDSYYKGRIILREFNGGIEVTIWNLQRSDAGYYRCTILGTTGNLIYKDSYVEIVDTISHLSPLPPTYQPSSQGTTIKSLPTSPETSAVLSDIQEEPRFTWKVLLLVGAGFGLILLVAMTAVLMAVLQHRKRGKDKDRGKPVGPSDSILPHTREEEAPIIYTEVDFKPHGETNELYANVFMQSPRTTRAKLSVEPLDTVEYSTVARSL</sequence>
<evidence type="ECO:0000256" key="1">
    <source>
        <dbReference type="SAM" id="MobiDB-lite"/>
    </source>
</evidence>
<feature type="region of interest" description="Disordered" evidence="1">
    <location>
        <begin position="195"/>
        <end position="216"/>
    </location>
</feature>
<gene>
    <name evidence="4" type="ORF">ACEWY4_000911</name>
</gene>
<dbReference type="EMBL" id="JBHFQA010000001">
    <property type="protein sequence ID" value="KAL2104043.1"/>
    <property type="molecule type" value="Genomic_DNA"/>
</dbReference>
<keyword evidence="5" id="KW-1185">Reference proteome</keyword>
<protein>
    <recommendedName>
        <fullName evidence="6">Immunoglobulin subtype domain-containing protein</fullName>
    </recommendedName>
</protein>
<reference evidence="4 5" key="1">
    <citation type="submission" date="2024-09" db="EMBL/GenBank/DDBJ databases">
        <title>A chromosome-level genome assembly of Gray's grenadier anchovy, Coilia grayii.</title>
        <authorList>
            <person name="Fu Z."/>
        </authorList>
    </citation>
    <scope>NUCLEOTIDE SEQUENCE [LARGE SCALE GENOMIC DNA]</scope>
    <source>
        <strain evidence="4">G4</strain>
        <tissue evidence="4">Muscle</tissue>
    </source>
</reference>
<keyword evidence="2" id="KW-0472">Membrane</keyword>